<protein>
    <recommendedName>
        <fullName evidence="2">Gag1-like clamp domain-containing protein</fullName>
    </recommendedName>
</protein>
<comment type="caution">
    <text evidence="3">The sequence shown here is derived from an EMBL/GenBank/DDBJ whole genome shotgun (WGS) entry which is preliminary data.</text>
</comment>
<gene>
    <name evidence="3" type="ORF">LTR91_021651</name>
</gene>
<feature type="region of interest" description="Disordered" evidence="1">
    <location>
        <begin position="355"/>
        <end position="380"/>
    </location>
</feature>
<feature type="domain" description="Gag1-like clamp" evidence="2">
    <location>
        <begin position="166"/>
        <end position="354"/>
    </location>
</feature>
<dbReference type="Pfam" id="PF13259">
    <property type="entry name" value="clamp_Gag1-like"/>
    <property type="match status" value="1"/>
</dbReference>
<proteinExistence type="predicted"/>
<feature type="compositionally biased region" description="Polar residues" evidence="1">
    <location>
        <begin position="274"/>
        <end position="284"/>
    </location>
</feature>
<dbReference type="InterPro" id="IPR053274">
    <property type="entry name" value="Fluconazole_resistance"/>
</dbReference>
<feature type="compositionally biased region" description="Basic and acidic residues" evidence="1">
    <location>
        <begin position="126"/>
        <end position="141"/>
    </location>
</feature>
<feature type="region of interest" description="Disordered" evidence="1">
    <location>
        <begin position="87"/>
        <end position="191"/>
    </location>
</feature>
<evidence type="ECO:0000259" key="2">
    <source>
        <dbReference type="Pfam" id="PF13259"/>
    </source>
</evidence>
<keyword evidence="4" id="KW-1185">Reference proteome</keyword>
<dbReference type="InterPro" id="IPR025124">
    <property type="entry name" value="Gag1-like_clamp"/>
</dbReference>
<reference evidence="3" key="1">
    <citation type="submission" date="2023-06" db="EMBL/GenBank/DDBJ databases">
        <title>Black Yeasts Isolated from many extreme environments.</title>
        <authorList>
            <person name="Coleine C."/>
            <person name="Stajich J.E."/>
            <person name="Selbmann L."/>
        </authorList>
    </citation>
    <scope>NUCLEOTIDE SEQUENCE</scope>
    <source>
        <strain evidence="3">CCFEE 5200</strain>
    </source>
</reference>
<evidence type="ECO:0000313" key="4">
    <source>
        <dbReference type="Proteomes" id="UP001175353"/>
    </source>
</evidence>
<dbReference type="AlphaFoldDB" id="A0AAN6H5J0"/>
<feature type="region of interest" description="Disordered" evidence="1">
    <location>
        <begin position="219"/>
        <end position="298"/>
    </location>
</feature>
<evidence type="ECO:0000256" key="1">
    <source>
        <dbReference type="SAM" id="MobiDB-lite"/>
    </source>
</evidence>
<dbReference type="Proteomes" id="UP001175353">
    <property type="component" value="Unassembled WGS sequence"/>
</dbReference>
<dbReference type="PANTHER" id="PTHR28065:SF1">
    <property type="entry name" value="DUF4050 DOMAIN-CONTAINING PROTEIN"/>
    <property type="match status" value="1"/>
</dbReference>
<sequence>MPVFRGRSPSECSRRSPHSGPSLLCISADSETSVGTSHDHHLDPEPIRYTTWMMTLLGGHQKTTEQQRELREARRLLKERIRNDWEYPPLPAHQRTAQGPRPARRRSDEEARVAGFRFHTPGADGKSTDGKFDAEPLEWRARTYSSESDTDTESAKTRSRSRSRHSEYRFDGPDDVGAQMRDKRTARRRKRQKALQAELSWNDGLQHWTRQRDLWAGARTSHRIHQHREVRCPYEEETEPSLGLAASPESTPRTSTSSTTAEVSSAASTPDVAPTTSRQLTGTETADDSESDITVPVCSPILPDHPIRKRISPSMYPEIYSKIILQARTPSVPINLQNLISALIEGWKADGEWPPRSTPLEPSIGRPKVRAGSVAGGEGSLKSGVKAVARVLRLTGISETSGQRAREEG</sequence>
<feature type="compositionally biased region" description="Low complexity" evidence="1">
    <location>
        <begin position="245"/>
        <end position="269"/>
    </location>
</feature>
<feature type="region of interest" description="Disordered" evidence="1">
    <location>
        <begin position="1"/>
        <end position="24"/>
    </location>
</feature>
<dbReference type="EMBL" id="JAUJLE010000394">
    <property type="protein sequence ID" value="KAK0957821.1"/>
    <property type="molecule type" value="Genomic_DNA"/>
</dbReference>
<dbReference type="PANTHER" id="PTHR28065">
    <property type="entry name" value="FREQUENIN"/>
    <property type="match status" value="1"/>
</dbReference>
<name>A0AAN6H5J0_9PEZI</name>
<evidence type="ECO:0000313" key="3">
    <source>
        <dbReference type="EMBL" id="KAK0957821.1"/>
    </source>
</evidence>
<organism evidence="3 4">
    <name type="scientific">Friedmanniomyces endolithicus</name>
    <dbReference type="NCBI Taxonomy" id="329885"/>
    <lineage>
        <taxon>Eukaryota</taxon>
        <taxon>Fungi</taxon>
        <taxon>Dikarya</taxon>
        <taxon>Ascomycota</taxon>
        <taxon>Pezizomycotina</taxon>
        <taxon>Dothideomycetes</taxon>
        <taxon>Dothideomycetidae</taxon>
        <taxon>Mycosphaerellales</taxon>
        <taxon>Teratosphaeriaceae</taxon>
        <taxon>Friedmanniomyces</taxon>
    </lineage>
</organism>
<accession>A0AAN6H5J0</accession>